<evidence type="ECO:0000256" key="5">
    <source>
        <dbReference type="ARBA" id="ARBA00048335"/>
    </source>
</evidence>
<comment type="catalytic activity">
    <reaction evidence="9">
        <text>N-terminal L-methionyl-L-alanyl-[protein] + acetyl-CoA = N-terminal N(alpha)-acetyl-L-methionyl-L-alanyl-[protein] + CoA + H(+)</text>
        <dbReference type="Rhea" id="RHEA:50564"/>
        <dbReference type="Rhea" id="RHEA-COMP:12726"/>
        <dbReference type="Rhea" id="RHEA-COMP:12727"/>
        <dbReference type="ChEBI" id="CHEBI:15378"/>
        <dbReference type="ChEBI" id="CHEBI:57287"/>
        <dbReference type="ChEBI" id="CHEBI:57288"/>
        <dbReference type="ChEBI" id="CHEBI:133398"/>
        <dbReference type="ChEBI" id="CHEBI:133399"/>
        <dbReference type="EC" id="2.3.1.258"/>
    </reaction>
</comment>
<dbReference type="GO" id="GO:0120518">
    <property type="term" value="F:protein N-terminal-methionine acetyltransferase activity"/>
    <property type="evidence" value="ECO:0007669"/>
    <property type="project" value="UniProtKB-EC"/>
</dbReference>
<dbReference type="InterPro" id="IPR051556">
    <property type="entry name" value="N-term/lysine_N-AcTrnsfr"/>
</dbReference>
<comment type="caution">
    <text evidence="13">The sequence shown here is derived from an EMBL/GenBank/DDBJ whole genome shotgun (WGS) entry which is preliminary data.</text>
</comment>
<keyword evidence="1" id="KW-0808">Transferase</keyword>
<dbReference type="EMBL" id="CAJFDH010000002">
    <property type="protein sequence ID" value="CAD5212576.1"/>
    <property type="molecule type" value="Genomic_DNA"/>
</dbReference>
<keyword evidence="2" id="KW-0012">Acyltransferase</keyword>
<dbReference type="PROSITE" id="PS51186">
    <property type="entry name" value="GNAT"/>
    <property type="match status" value="1"/>
</dbReference>
<comment type="catalytic activity">
    <reaction evidence="7">
        <text>N-terminal L-methionyl-L-lysyl-[protein] + acetyl-CoA = N-terminal N(alpha)-acetyl-L-methionyl-L-lysyl-[protein] + CoA + H(+)</text>
        <dbReference type="Rhea" id="RHEA:50580"/>
        <dbReference type="Rhea" id="RHEA-COMP:12734"/>
        <dbReference type="Rhea" id="RHEA-COMP:12735"/>
        <dbReference type="ChEBI" id="CHEBI:15378"/>
        <dbReference type="ChEBI" id="CHEBI:57287"/>
        <dbReference type="ChEBI" id="CHEBI:57288"/>
        <dbReference type="ChEBI" id="CHEBI:133406"/>
        <dbReference type="ChEBI" id="CHEBI:133407"/>
        <dbReference type="EC" id="2.3.1.258"/>
    </reaction>
</comment>
<dbReference type="InterPro" id="IPR016181">
    <property type="entry name" value="Acyl_CoA_acyltransferase"/>
</dbReference>
<dbReference type="PANTHER" id="PTHR42919">
    <property type="entry name" value="N-ALPHA-ACETYLTRANSFERASE"/>
    <property type="match status" value="1"/>
</dbReference>
<dbReference type="Proteomes" id="UP000614601">
    <property type="component" value="Unassembled WGS sequence"/>
</dbReference>
<comment type="catalytic activity">
    <reaction evidence="4">
        <text>N-terminal L-methionyl-L-seryl-[protein] + acetyl-CoA = N-terminal N(alpha)-acetyl-L-methionyl-L-seryl-[protein] + CoA + H(+)</text>
        <dbReference type="Rhea" id="RHEA:50568"/>
        <dbReference type="Rhea" id="RHEA-COMP:12728"/>
        <dbReference type="Rhea" id="RHEA-COMP:12729"/>
        <dbReference type="ChEBI" id="CHEBI:15378"/>
        <dbReference type="ChEBI" id="CHEBI:57287"/>
        <dbReference type="ChEBI" id="CHEBI:57288"/>
        <dbReference type="ChEBI" id="CHEBI:133400"/>
        <dbReference type="ChEBI" id="CHEBI:133401"/>
        <dbReference type="EC" id="2.3.1.258"/>
    </reaction>
</comment>
<sequence>MTEAGNRLKLVDIGDSNLASFLQIYELLAFQQDKKRLLKRIGQFVYSKIAFVKDKPAGIIYVDDVQEKHGNLPENSVYLEFVGVKVMNRSEGIATSMMKDCLEYLESLKKYDYIVLHVQKNNEDAINLYKKFNFEVLDTIPRYYPRFACEDAYLMTRKLQ</sequence>
<dbReference type="PANTHER" id="PTHR42919:SF8">
    <property type="entry name" value="N-ALPHA-ACETYLTRANSFERASE 50"/>
    <property type="match status" value="1"/>
</dbReference>
<protein>
    <recommendedName>
        <fullName evidence="3">N-terminal methionine N(alpha)-acetyltransferase NatE</fullName>
        <ecNumber evidence="3">2.3.1.258</ecNumber>
    </recommendedName>
</protein>
<comment type="catalytic activity">
    <reaction evidence="5">
        <text>N-terminal L-methionyl-L-tyrosyl-[protein] + acetyl-CoA = N-terminal N(alpha)-acetyl-L-methionyl-L-tyrosyl-[protein] + CoA + H(+)</text>
        <dbReference type="Rhea" id="RHEA:50532"/>
        <dbReference type="Rhea" id="RHEA-COMP:12717"/>
        <dbReference type="Rhea" id="RHEA-COMP:12718"/>
        <dbReference type="ChEBI" id="CHEBI:15378"/>
        <dbReference type="ChEBI" id="CHEBI:57287"/>
        <dbReference type="ChEBI" id="CHEBI:57288"/>
        <dbReference type="ChEBI" id="CHEBI:133384"/>
        <dbReference type="ChEBI" id="CHEBI:133385"/>
        <dbReference type="EC" id="2.3.1.258"/>
    </reaction>
</comment>
<comment type="catalytic activity">
    <reaction evidence="6">
        <text>N-terminal L-methionyl-L-phenylalanyl-[protein] + acetyl-CoA = N-terminal N(alpha)-acetyl-L-methionyl-L-phenylalanyl-[protein] + CoA + H(+)</text>
        <dbReference type="Rhea" id="RHEA:50528"/>
        <dbReference type="Rhea" id="RHEA-COMP:12715"/>
        <dbReference type="Rhea" id="RHEA-COMP:12716"/>
        <dbReference type="ChEBI" id="CHEBI:15378"/>
        <dbReference type="ChEBI" id="CHEBI:57287"/>
        <dbReference type="ChEBI" id="CHEBI:57288"/>
        <dbReference type="ChEBI" id="CHEBI:133382"/>
        <dbReference type="ChEBI" id="CHEBI:133383"/>
        <dbReference type="EC" id="2.3.1.258"/>
    </reaction>
</comment>
<dbReference type="Gene3D" id="3.40.630.30">
    <property type="match status" value="1"/>
</dbReference>
<evidence type="ECO:0000256" key="2">
    <source>
        <dbReference type="ARBA" id="ARBA00023315"/>
    </source>
</evidence>
<proteinExistence type="predicted"/>
<feature type="domain" description="N-acetyltransferase" evidence="12">
    <location>
        <begin position="8"/>
        <end position="160"/>
    </location>
</feature>
<evidence type="ECO:0000256" key="9">
    <source>
        <dbReference type="ARBA" id="ARBA00049002"/>
    </source>
</evidence>
<dbReference type="EMBL" id="CAJFCW020000002">
    <property type="protein sequence ID" value="CAG9096722.1"/>
    <property type="molecule type" value="Genomic_DNA"/>
</dbReference>
<name>A0A811KBH4_9BILA</name>
<dbReference type="OrthoDB" id="47374at2759"/>
<accession>A0A811KBH4</accession>
<keyword evidence="14" id="KW-1185">Reference proteome</keyword>
<gene>
    <name evidence="13" type="ORF">BOKJ2_LOCUS4377</name>
</gene>
<evidence type="ECO:0000256" key="4">
    <source>
        <dbReference type="ARBA" id="ARBA00048251"/>
    </source>
</evidence>
<dbReference type="EC" id="2.3.1.258" evidence="3"/>
<evidence type="ECO:0000313" key="13">
    <source>
        <dbReference type="EMBL" id="CAD5212576.1"/>
    </source>
</evidence>
<dbReference type="InterPro" id="IPR000182">
    <property type="entry name" value="GNAT_dom"/>
</dbReference>
<reference evidence="13" key="1">
    <citation type="submission" date="2020-09" db="EMBL/GenBank/DDBJ databases">
        <authorList>
            <person name="Kikuchi T."/>
        </authorList>
    </citation>
    <scope>NUCLEOTIDE SEQUENCE</scope>
    <source>
        <strain evidence="13">SH1</strain>
    </source>
</reference>
<comment type="catalytic activity">
    <reaction evidence="11">
        <text>N-terminal L-methionyl-L-threonyl-[protein] + acetyl-CoA = N-terminal N(alpha)-acetyl-L-methionyl-L-threonyl-[protein] + CoA + H(+)</text>
        <dbReference type="Rhea" id="RHEA:50576"/>
        <dbReference type="Rhea" id="RHEA-COMP:12732"/>
        <dbReference type="Rhea" id="RHEA-COMP:12733"/>
        <dbReference type="ChEBI" id="CHEBI:15378"/>
        <dbReference type="ChEBI" id="CHEBI:57287"/>
        <dbReference type="ChEBI" id="CHEBI:57288"/>
        <dbReference type="ChEBI" id="CHEBI:133404"/>
        <dbReference type="ChEBI" id="CHEBI:133405"/>
        <dbReference type="EC" id="2.3.1.258"/>
    </reaction>
</comment>
<dbReference type="SUPFAM" id="SSF55729">
    <property type="entry name" value="Acyl-CoA N-acyltransferases (Nat)"/>
    <property type="match status" value="1"/>
</dbReference>
<comment type="catalytic activity">
    <reaction evidence="10">
        <text>N-terminal L-methionyl-L-leucyl-[protein] + acetyl-CoA = N-terminal N(alpha)-acetyl-L-methionyl-L-leucyl-[protein] + CoA + H(+)</text>
        <dbReference type="Rhea" id="RHEA:50520"/>
        <dbReference type="Rhea" id="RHEA-COMP:12711"/>
        <dbReference type="Rhea" id="RHEA-COMP:12712"/>
        <dbReference type="ChEBI" id="CHEBI:15378"/>
        <dbReference type="ChEBI" id="CHEBI:57287"/>
        <dbReference type="ChEBI" id="CHEBI:57288"/>
        <dbReference type="ChEBI" id="CHEBI:133377"/>
        <dbReference type="ChEBI" id="CHEBI:133378"/>
        <dbReference type="EC" id="2.3.1.258"/>
    </reaction>
</comment>
<dbReference type="Proteomes" id="UP000783686">
    <property type="component" value="Unassembled WGS sequence"/>
</dbReference>
<evidence type="ECO:0000256" key="10">
    <source>
        <dbReference type="ARBA" id="ARBA00049103"/>
    </source>
</evidence>
<organism evidence="13 14">
    <name type="scientific">Bursaphelenchus okinawaensis</name>
    <dbReference type="NCBI Taxonomy" id="465554"/>
    <lineage>
        <taxon>Eukaryota</taxon>
        <taxon>Metazoa</taxon>
        <taxon>Ecdysozoa</taxon>
        <taxon>Nematoda</taxon>
        <taxon>Chromadorea</taxon>
        <taxon>Rhabditida</taxon>
        <taxon>Tylenchina</taxon>
        <taxon>Tylenchomorpha</taxon>
        <taxon>Aphelenchoidea</taxon>
        <taxon>Aphelenchoididae</taxon>
        <taxon>Bursaphelenchus</taxon>
    </lineage>
</organism>
<evidence type="ECO:0000256" key="8">
    <source>
        <dbReference type="ARBA" id="ARBA00048799"/>
    </source>
</evidence>
<evidence type="ECO:0000256" key="3">
    <source>
        <dbReference type="ARBA" id="ARBA00039121"/>
    </source>
</evidence>
<evidence type="ECO:0000256" key="7">
    <source>
        <dbReference type="ARBA" id="ARBA00048618"/>
    </source>
</evidence>
<evidence type="ECO:0000256" key="6">
    <source>
        <dbReference type="ARBA" id="ARBA00048490"/>
    </source>
</evidence>
<dbReference type="AlphaFoldDB" id="A0A811KBH4"/>
<evidence type="ECO:0000256" key="11">
    <source>
        <dbReference type="ARBA" id="ARBA00049454"/>
    </source>
</evidence>
<evidence type="ECO:0000313" key="14">
    <source>
        <dbReference type="Proteomes" id="UP000614601"/>
    </source>
</evidence>
<dbReference type="CDD" id="cd04301">
    <property type="entry name" value="NAT_SF"/>
    <property type="match status" value="1"/>
</dbReference>
<evidence type="ECO:0000259" key="12">
    <source>
        <dbReference type="PROSITE" id="PS51186"/>
    </source>
</evidence>
<comment type="catalytic activity">
    <reaction evidence="8">
        <text>N-terminal L-methionyl-L-valyl-[protein] + acetyl-CoA = N-terminal N(alpha)-acetyl-L-methionyl-L-valyl-[protein] + CoA + H(+)</text>
        <dbReference type="Rhea" id="RHEA:50572"/>
        <dbReference type="Rhea" id="RHEA-COMP:12730"/>
        <dbReference type="Rhea" id="RHEA-COMP:12731"/>
        <dbReference type="ChEBI" id="CHEBI:15378"/>
        <dbReference type="ChEBI" id="CHEBI:57287"/>
        <dbReference type="ChEBI" id="CHEBI:57288"/>
        <dbReference type="ChEBI" id="CHEBI:133402"/>
        <dbReference type="ChEBI" id="CHEBI:133403"/>
        <dbReference type="EC" id="2.3.1.258"/>
    </reaction>
</comment>
<evidence type="ECO:0000256" key="1">
    <source>
        <dbReference type="ARBA" id="ARBA00022679"/>
    </source>
</evidence>
<dbReference type="Pfam" id="PF00583">
    <property type="entry name" value="Acetyltransf_1"/>
    <property type="match status" value="1"/>
</dbReference>